<gene>
    <name evidence="2" type="ORF">DVJ77_14820</name>
</gene>
<protein>
    <recommendedName>
        <fullName evidence="4">Photosynthesis system II assembly factor Ycf48/Hcf136-like domain-containing protein</fullName>
    </recommendedName>
</protein>
<sequence length="395" mass="43106">MVHGTKEVLRLALLALAAAVITACATLPQANDDKAALTPAVDAHWQKLPTEPYKGKQDDIQFVDRDTGFYVNGKGNIWRSRDSGRSWQHVLQQPGTYFRALGMIDPQHGFAGNIGTDYFPGVTDPTPLYETNDGGDSWHAVKNLPGPAIKGICAIDVQKVHYIDAGKIATRTMIHAAGRVGGPAYLLRSLDGGNSWINIDMNPWVAMIVDVRFFDEMNGIVFAGSDANVERSHALIVATHDGGKTWQKVYESKRPSELNWKGSFPTRQIGYATIQNDSEDKNETQRWIAKTTDGGKTWKELPLVNDAKVREFGIGFANAELGWVGTSQGGFETRDGGAHWQPIEFGRVVNKIRIMPDSDGHFVGYAIGSDVYTFTSPLGLPATPGDTAPVKVGKP</sequence>
<evidence type="ECO:0000313" key="3">
    <source>
        <dbReference type="Proteomes" id="UP000253782"/>
    </source>
</evidence>
<keyword evidence="1" id="KW-0732">Signal</keyword>
<dbReference type="AlphaFoldDB" id="A0A369UKA5"/>
<evidence type="ECO:0000256" key="1">
    <source>
        <dbReference type="SAM" id="SignalP"/>
    </source>
</evidence>
<dbReference type="SUPFAM" id="SSF110296">
    <property type="entry name" value="Oligoxyloglucan reducing end-specific cellobiohydrolase"/>
    <property type="match status" value="2"/>
</dbReference>
<dbReference type="InterPro" id="IPR015943">
    <property type="entry name" value="WD40/YVTN_repeat-like_dom_sf"/>
</dbReference>
<organism evidence="2 3">
    <name type="scientific">Dyella tabacisoli</name>
    <dbReference type="NCBI Taxonomy" id="2282381"/>
    <lineage>
        <taxon>Bacteria</taxon>
        <taxon>Pseudomonadati</taxon>
        <taxon>Pseudomonadota</taxon>
        <taxon>Gammaproteobacteria</taxon>
        <taxon>Lysobacterales</taxon>
        <taxon>Rhodanobacteraceae</taxon>
        <taxon>Dyella</taxon>
    </lineage>
</organism>
<feature type="chain" id="PRO_5016844464" description="Photosynthesis system II assembly factor Ycf48/Hcf136-like domain-containing protein" evidence="1">
    <location>
        <begin position="26"/>
        <end position="395"/>
    </location>
</feature>
<feature type="signal peptide" evidence="1">
    <location>
        <begin position="1"/>
        <end position="25"/>
    </location>
</feature>
<dbReference type="Proteomes" id="UP000253782">
    <property type="component" value="Unassembled WGS sequence"/>
</dbReference>
<dbReference type="OrthoDB" id="9813892at2"/>
<name>A0A369UKA5_9GAMM</name>
<dbReference type="CDD" id="cd15482">
    <property type="entry name" value="Sialidase_non-viral"/>
    <property type="match status" value="1"/>
</dbReference>
<dbReference type="Gene3D" id="2.130.10.10">
    <property type="entry name" value="YVTN repeat-like/Quinoprotein amine dehydrogenase"/>
    <property type="match status" value="2"/>
</dbReference>
<comment type="caution">
    <text evidence="2">The sequence shown here is derived from an EMBL/GenBank/DDBJ whole genome shotgun (WGS) entry which is preliminary data.</text>
</comment>
<keyword evidence="3" id="KW-1185">Reference proteome</keyword>
<proteinExistence type="predicted"/>
<reference evidence="2 3" key="1">
    <citation type="submission" date="2018-07" db="EMBL/GenBank/DDBJ databases">
        <title>Dyella tabacisoli L4-6T, whole genome shotgun sequence.</title>
        <authorList>
            <person name="Zhou X.-K."/>
            <person name="Li W.-J."/>
            <person name="Duan Y.-Q."/>
        </authorList>
    </citation>
    <scope>NUCLEOTIDE SEQUENCE [LARGE SCALE GENOMIC DNA]</scope>
    <source>
        <strain evidence="2 3">L4-6</strain>
    </source>
</reference>
<dbReference type="RefSeq" id="WP_114846275.1">
    <property type="nucleotide sequence ID" value="NZ_JBHSPE010000008.1"/>
</dbReference>
<dbReference type="PANTHER" id="PTHR47199">
    <property type="entry name" value="PHOTOSYSTEM II STABILITY/ASSEMBLY FACTOR HCF136, CHLOROPLASTIC"/>
    <property type="match status" value="1"/>
</dbReference>
<dbReference type="EMBL" id="QQAH01000013">
    <property type="protein sequence ID" value="RDD80971.1"/>
    <property type="molecule type" value="Genomic_DNA"/>
</dbReference>
<accession>A0A369UKA5</accession>
<evidence type="ECO:0000313" key="2">
    <source>
        <dbReference type="EMBL" id="RDD80971.1"/>
    </source>
</evidence>
<evidence type="ECO:0008006" key="4">
    <source>
        <dbReference type="Google" id="ProtNLM"/>
    </source>
</evidence>
<dbReference type="PROSITE" id="PS51257">
    <property type="entry name" value="PROKAR_LIPOPROTEIN"/>
    <property type="match status" value="1"/>
</dbReference>
<dbReference type="PANTHER" id="PTHR47199:SF2">
    <property type="entry name" value="PHOTOSYSTEM II STABILITY_ASSEMBLY FACTOR HCF136, CHLOROPLASTIC"/>
    <property type="match status" value="1"/>
</dbReference>